<keyword evidence="1" id="KW-0812">Transmembrane</keyword>
<dbReference type="Proteomes" id="UP001302429">
    <property type="component" value="Plasmid unnamed"/>
</dbReference>
<evidence type="ECO:0000313" key="3">
    <source>
        <dbReference type="Proteomes" id="UP001302429"/>
    </source>
</evidence>
<accession>A0AA97FA43</accession>
<evidence type="ECO:0000313" key="2">
    <source>
        <dbReference type="EMBL" id="WOE76726.1"/>
    </source>
</evidence>
<keyword evidence="1" id="KW-1133">Transmembrane helix</keyword>
<name>A0AA97FA43_9SPHN</name>
<keyword evidence="3" id="KW-1185">Reference proteome</keyword>
<dbReference type="RefSeq" id="WP_317084665.1">
    <property type="nucleotide sequence ID" value="NZ_CP136595.1"/>
</dbReference>
<dbReference type="EMBL" id="CP136595">
    <property type="protein sequence ID" value="WOE76726.1"/>
    <property type="molecule type" value="Genomic_DNA"/>
</dbReference>
<keyword evidence="1" id="KW-0472">Membrane</keyword>
<keyword evidence="2" id="KW-0614">Plasmid</keyword>
<geneLocation type="plasmid" evidence="2 3">
    <name>unnamed</name>
</geneLocation>
<feature type="transmembrane region" description="Helical" evidence="1">
    <location>
        <begin position="73"/>
        <end position="91"/>
    </location>
</feature>
<organism evidence="2 3">
    <name type="scientific">Alterisphingorhabdus coralli</name>
    <dbReference type="NCBI Taxonomy" id="3071408"/>
    <lineage>
        <taxon>Bacteria</taxon>
        <taxon>Pseudomonadati</taxon>
        <taxon>Pseudomonadota</taxon>
        <taxon>Alphaproteobacteria</taxon>
        <taxon>Sphingomonadales</taxon>
        <taxon>Sphingomonadaceae</taxon>
        <taxon>Alterisphingorhabdus (ex Yan et al. 2024)</taxon>
    </lineage>
</organism>
<sequence>MDDHQREHYDRIVREMQKAVYSQGSELHHYEQQQTQRLFLSSLSNAADKLEDAYNLLEYSNQAIHHYQRLVQILLWLNGVIITLWLCHLWFNV</sequence>
<evidence type="ECO:0000256" key="1">
    <source>
        <dbReference type="SAM" id="Phobius"/>
    </source>
</evidence>
<proteinExistence type="predicted"/>
<reference evidence="2 3" key="1">
    <citation type="submission" date="2023-10" db="EMBL/GenBank/DDBJ databases">
        <title>Complete genome sequence of a Sphingomonadaceae bacterium.</title>
        <authorList>
            <person name="Yan C."/>
        </authorList>
    </citation>
    <scope>NUCLEOTIDE SEQUENCE [LARGE SCALE GENOMIC DNA]</scope>
    <source>
        <strain evidence="2 3">SCSIO 66989</strain>
        <plasmid evidence="2 3">unnamed</plasmid>
    </source>
</reference>
<gene>
    <name evidence="2" type="ORF">RB602_15180</name>
</gene>
<dbReference type="AlphaFoldDB" id="A0AA97FA43"/>
<protein>
    <submittedName>
        <fullName evidence="2">Uncharacterized protein</fullName>
    </submittedName>
</protein>
<dbReference type="KEGG" id="acoa:RB602_15180"/>